<feature type="transmembrane region" description="Helical" evidence="1">
    <location>
        <begin position="179"/>
        <end position="198"/>
    </location>
</feature>
<dbReference type="AlphaFoldDB" id="A0A6N7XQW6"/>
<evidence type="ECO:0000313" key="2">
    <source>
        <dbReference type="EMBL" id="MST72319.1"/>
    </source>
</evidence>
<accession>A0A6N7XQW6</accession>
<keyword evidence="3" id="KW-1185">Reference proteome</keyword>
<feature type="transmembrane region" description="Helical" evidence="1">
    <location>
        <begin position="342"/>
        <end position="362"/>
    </location>
</feature>
<keyword evidence="1" id="KW-1133">Transmembrane helix</keyword>
<feature type="transmembrane region" description="Helical" evidence="1">
    <location>
        <begin position="75"/>
        <end position="94"/>
    </location>
</feature>
<dbReference type="RefSeq" id="WP_154434277.1">
    <property type="nucleotide sequence ID" value="NZ_VUNC01000002.1"/>
</dbReference>
<organism evidence="2 3">
    <name type="scientific">Olsenella porci</name>
    <dbReference type="NCBI Taxonomy" id="2652279"/>
    <lineage>
        <taxon>Bacteria</taxon>
        <taxon>Bacillati</taxon>
        <taxon>Actinomycetota</taxon>
        <taxon>Coriobacteriia</taxon>
        <taxon>Coriobacteriales</taxon>
        <taxon>Atopobiaceae</taxon>
        <taxon>Olsenella</taxon>
    </lineage>
</organism>
<protein>
    <submittedName>
        <fullName evidence="2">Uncharacterized protein</fullName>
    </submittedName>
</protein>
<evidence type="ECO:0000256" key="1">
    <source>
        <dbReference type="SAM" id="Phobius"/>
    </source>
</evidence>
<sequence length="426" mass="46409">MASRKSLLSPDPAVRAANLLLLCVVLAENVFGLIDANAINVAGVINIDLVWQILLLVMSVVLYHRSRRVSGTKTSAVQGVLFAALIVMCIFAAWRCNALTGQPFVRGILPQRGFMVCVLAAILLRRPFKAGLVDGKRLFQGLIILGCIASALYLLQALAGSSVTFVHAASNERYGGIRLYIKGGLSTVSGIVGLWLCLRDGDWRYIIPTVLALAVTLFVSKGRLELVTYLVTLLVLFVFSRGSASIKVLVVCFGFLVLILFSQTEMFGRLADSFVNGQVGGSEDTSSIRDAGRNYYDFVLQSTGSTFVGVGYPSTLYLPAISMAGFDYGYYLVDNGVSGFRYVYGDLGVTIVVACLAFAVWFSWKNRNGHIRAVILAFLMFLALPAVNLAWWWNTSDWQVLTAIFVSLAWIRSGTWCSRLGGVARA</sequence>
<dbReference type="Proteomes" id="UP000469325">
    <property type="component" value="Unassembled WGS sequence"/>
</dbReference>
<gene>
    <name evidence="2" type="ORF">FYJ68_04245</name>
</gene>
<feature type="transmembrane region" description="Helical" evidence="1">
    <location>
        <begin position="109"/>
        <end position="126"/>
    </location>
</feature>
<feature type="transmembrane region" description="Helical" evidence="1">
    <location>
        <begin position="298"/>
        <end position="322"/>
    </location>
</feature>
<feature type="transmembrane region" description="Helical" evidence="1">
    <location>
        <begin position="42"/>
        <end position="63"/>
    </location>
</feature>
<keyword evidence="1" id="KW-0472">Membrane</keyword>
<feature type="transmembrane region" description="Helical" evidence="1">
    <location>
        <begin position="244"/>
        <end position="261"/>
    </location>
</feature>
<feature type="transmembrane region" description="Helical" evidence="1">
    <location>
        <begin position="205"/>
        <end position="224"/>
    </location>
</feature>
<comment type="caution">
    <text evidence="2">The sequence shown here is derived from an EMBL/GenBank/DDBJ whole genome shotgun (WGS) entry which is preliminary data.</text>
</comment>
<keyword evidence="1" id="KW-0812">Transmembrane</keyword>
<feature type="transmembrane region" description="Helical" evidence="1">
    <location>
        <begin position="374"/>
        <end position="392"/>
    </location>
</feature>
<name>A0A6N7XQW6_9ACTN</name>
<evidence type="ECO:0000313" key="3">
    <source>
        <dbReference type="Proteomes" id="UP000469325"/>
    </source>
</evidence>
<dbReference type="EMBL" id="VUNC01000002">
    <property type="protein sequence ID" value="MST72319.1"/>
    <property type="molecule type" value="Genomic_DNA"/>
</dbReference>
<proteinExistence type="predicted"/>
<feature type="transmembrane region" description="Helical" evidence="1">
    <location>
        <begin position="138"/>
        <end position="159"/>
    </location>
</feature>
<reference evidence="2 3" key="1">
    <citation type="submission" date="2019-08" db="EMBL/GenBank/DDBJ databases">
        <title>In-depth cultivation of the pig gut microbiome towards novel bacterial diversity and tailored functional studies.</title>
        <authorList>
            <person name="Wylensek D."/>
            <person name="Hitch T.C.A."/>
            <person name="Clavel T."/>
        </authorList>
    </citation>
    <scope>NUCLEOTIDE SEQUENCE [LARGE SCALE GENOMIC DNA]</scope>
    <source>
        <strain evidence="2 3">CA-Schmier-601-WT-1</strain>
    </source>
</reference>